<evidence type="ECO:0000313" key="1">
    <source>
        <dbReference type="EMBL" id="PVH30804.1"/>
    </source>
</evidence>
<comment type="caution">
    <text evidence="1">The sequence shown here is derived from an EMBL/GenBank/DDBJ whole genome shotgun (WGS) entry which is preliminary data.</text>
</comment>
<sequence>MALATLIPLAGCVGTGGVTEEGYLTELPEGLADSAAPGQNLTTIRILPEDGCYWYEHVGPVETTILPLRTRDNRPICSRAQGEEAAA</sequence>
<protein>
    <submittedName>
        <fullName evidence="1">Uncharacterized protein</fullName>
    </submittedName>
</protein>
<dbReference type="AlphaFoldDB" id="A0A2T8HZD5"/>
<dbReference type="Proteomes" id="UP000245911">
    <property type="component" value="Unassembled WGS sequence"/>
</dbReference>
<evidence type="ECO:0000313" key="2">
    <source>
        <dbReference type="Proteomes" id="UP000245911"/>
    </source>
</evidence>
<organism evidence="1 2">
    <name type="scientific">Pararhodobacter oceanensis</name>
    <dbReference type="NCBI Taxonomy" id="2172121"/>
    <lineage>
        <taxon>Bacteria</taxon>
        <taxon>Pseudomonadati</taxon>
        <taxon>Pseudomonadota</taxon>
        <taxon>Alphaproteobacteria</taxon>
        <taxon>Rhodobacterales</taxon>
        <taxon>Paracoccaceae</taxon>
        <taxon>Pararhodobacter</taxon>
    </lineage>
</organism>
<proteinExistence type="predicted"/>
<name>A0A2T8HZD5_9RHOB</name>
<reference evidence="1 2" key="1">
    <citation type="submission" date="2018-04" db="EMBL/GenBank/DDBJ databases">
        <title>Pararhodobacter oceanense sp. nov., isolated from marine intertidal sediment.</title>
        <authorList>
            <person name="Wang X.-L."/>
            <person name="Du Z.-J."/>
        </authorList>
    </citation>
    <scope>NUCLEOTIDE SEQUENCE [LARGE SCALE GENOMIC DNA]</scope>
    <source>
        <strain evidence="1 2">AM505</strain>
    </source>
</reference>
<keyword evidence="2" id="KW-1185">Reference proteome</keyword>
<dbReference type="OrthoDB" id="7659063at2"/>
<accession>A0A2T8HZD5</accession>
<gene>
    <name evidence="1" type="ORF">DDE20_01890</name>
</gene>
<dbReference type="EMBL" id="QDKM01000001">
    <property type="protein sequence ID" value="PVH30804.1"/>
    <property type="molecule type" value="Genomic_DNA"/>
</dbReference>